<evidence type="ECO:0000256" key="6">
    <source>
        <dbReference type="SAM" id="MobiDB-lite"/>
    </source>
</evidence>
<reference evidence="8 9" key="1">
    <citation type="submission" date="2016-07" db="EMBL/GenBank/DDBJ databases">
        <title>Comparative genomics of the entomopathogenic fungus Beauveria bassiana.</title>
        <authorList>
            <person name="Valero Jimenez C.A."/>
            <person name="Zwaan B.J."/>
            <person name="Van Kan J.A."/>
            <person name="Takken W."/>
            <person name="Debets A.J."/>
            <person name="Schoustra S.E."/>
            <person name="Koenraadt C.J."/>
        </authorList>
    </citation>
    <scope>NUCLEOTIDE SEQUENCE [LARGE SCALE GENOMIC DNA]</scope>
    <source>
        <strain evidence="8 9">ARSEF 8028</strain>
    </source>
</reference>
<gene>
    <name evidence="8" type="ORF">BB8028_0005g06580</name>
</gene>
<dbReference type="OrthoDB" id="5424793at2759"/>
<dbReference type="GO" id="GO:0000976">
    <property type="term" value="F:transcription cis-regulatory region binding"/>
    <property type="evidence" value="ECO:0007669"/>
    <property type="project" value="TreeGrafter"/>
</dbReference>
<dbReference type="GO" id="GO:0005634">
    <property type="term" value="C:nucleus"/>
    <property type="evidence" value="ECO:0007669"/>
    <property type="project" value="UniProtKB-SubCell"/>
</dbReference>
<evidence type="ECO:0000256" key="3">
    <source>
        <dbReference type="ARBA" id="ARBA00023125"/>
    </source>
</evidence>
<dbReference type="PANTHER" id="PTHR31845:SF39">
    <property type="entry name" value="TRANSCRIPTION FACTOR PBCR-RELATED"/>
    <property type="match status" value="1"/>
</dbReference>
<feature type="domain" description="Zn(2)-C6 fungal-type" evidence="7">
    <location>
        <begin position="25"/>
        <end position="57"/>
    </location>
</feature>
<evidence type="ECO:0000313" key="9">
    <source>
        <dbReference type="Proteomes" id="UP000237441"/>
    </source>
</evidence>
<evidence type="ECO:0000256" key="2">
    <source>
        <dbReference type="ARBA" id="ARBA00023015"/>
    </source>
</evidence>
<evidence type="ECO:0000256" key="1">
    <source>
        <dbReference type="ARBA" id="ARBA00004123"/>
    </source>
</evidence>
<protein>
    <recommendedName>
        <fullName evidence="7">Zn(2)-C6 fungal-type domain-containing protein</fullName>
    </recommendedName>
</protein>
<dbReference type="InterPro" id="IPR051089">
    <property type="entry name" value="prtT"/>
</dbReference>
<dbReference type="GO" id="GO:0000981">
    <property type="term" value="F:DNA-binding transcription factor activity, RNA polymerase II-specific"/>
    <property type="evidence" value="ECO:0007669"/>
    <property type="project" value="InterPro"/>
</dbReference>
<evidence type="ECO:0000259" key="7">
    <source>
        <dbReference type="PROSITE" id="PS50048"/>
    </source>
</evidence>
<sequence length="701" mass="76651">MSCPVSAKDTATTAGAAGRKRTPTACEACRVDKIRCLPSDEPGVCQKCLISKKECVSRTGPRRRRPNRSMLAPGNHLPPPPKPSGTFTIDIPLSQPFETASAAAAATSSAESLRHSHSNYLDNLFPASSNIPSLLPWSTGSLSESSCSASSPSAASSTTTTTTNNTTNTTASNTRPRFNLASAASLLEFFRGMLTYCPVILLPADVTVRDLARTRPFVLLAILAAAAGARSLQGHSLYDDEFRRVFALKLVAGGERSVELLQGILIYCLWYPFHLRPRVKQVFQYTRMAADLVHDLELDVSSGHFPSSSPMTPERLDSIRAYVAQHYLSSSFSVTWQAHRNRRGPVPFTAWTEHCCELLTQHAECPGDAVLAWLARLGCTVRDAWGAVRDAAGGSDNNSGSNSSALLFRGLEAQFREQQASLPPAVSNALPIRLQLLFTEFFLLGGSILGMPTAIPPQPITSCSTNPFQLSSVRLTACVGYVAQFLALIRSLPSTELACFSNGDWGRLVLAVVVSMRVSFPLPHDPTARCECGCCPGPGLDSAWVRDQLKFAEFLNFMTKEAPTDLATAAKRADIVSASKVVLAVVKEKYERRLELLQQKQRQQEQQQQPHQQQEQQQQQQQQVLLPRSRCPMVDGSLEAYFPFWDGSSQQSVSAPPLSSVDDMVQDTDAFIDGMAHGTDESWDTWAEEMLDWVDASKFMQ</sequence>
<evidence type="ECO:0000256" key="4">
    <source>
        <dbReference type="ARBA" id="ARBA00023163"/>
    </source>
</evidence>
<keyword evidence="3" id="KW-0238">DNA-binding</keyword>
<dbReference type="GO" id="GO:0008270">
    <property type="term" value="F:zinc ion binding"/>
    <property type="evidence" value="ECO:0007669"/>
    <property type="project" value="InterPro"/>
</dbReference>
<dbReference type="InterPro" id="IPR036864">
    <property type="entry name" value="Zn2-C6_fun-type_DNA-bd_sf"/>
</dbReference>
<evidence type="ECO:0000313" key="8">
    <source>
        <dbReference type="EMBL" id="PQK15144.1"/>
    </source>
</evidence>
<dbReference type="InterPro" id="IPR001138">
    <property type="entry name" value="Zn2Cys6_DnaBD"/>
</dbReference>
<comment type="caution">
    <text evidence="8">The sequence shown here is derived from an EMBL/GenBank/DDBJ whole genome shotgun (WGS) entry which is preliminary data.</text>
</comment>
<organism evidence="8 9">
    <name type="scientific">Beauveria bassiana</name>
    <name type="common">White muscardine disease fungus</name>
    <name type="synonym">Tritirachium shiotae</name>
    <dbReference type="NCBI Taxonomy" id="176275"/>
    <lineage>
        <taxon>Eukaryota</taxon>
        <taxon>Fungi</taxon>
        <taxon>Dikarya</taxon>
        <taxon>Ascomycota</taxon>
        <taxon>Pezizomycotina</taxon>
        <taxon>Sordariomycetes</taxon>
        <taxon>Hypocreomycetidae</taxon>
        <taxon>Hypocreales</taxon>
        <taxon>Cordycipitaceae</taxon>
        <taxon>Beauveria</taxon>
    </lineage>
</organism>
<dbReference type="CDD" id="cd00067">
    <property type="entry name" value="GAL4"/>
    <property type="match status" value="1"/>
</dbReference>
<feature type="region of interest" description="Disordered" evidence="6">
    <location>
        <begin position="605"/>
        <end position="624"/>
    </location>
</feature>
<name>A0A2S7YGM0_BEABA</name>
<comment type="subcellular location">
    <subcellularLocation>
        <location evidence="1">Nucleus</location>
    </subcellularLocation>
</comment>
<keyword evidence="5" id="KW-0539">Nucleus</keyword>
<dbReference type="PROSITE" id="PS50048">
    <property type="entry name" value="ZN2_CY6_FUNGAL_2"/>
    <property type="match status" value="1"/>
</dbReference>
<keyword evidence="4" id="KW-0804">Transcription</keyword>
<dbReference type="Gene3D" id="4.10.240.10">
    <property type="entry name" value="Zn(2)-C6 fungal-type DNA-binding domain"/>
    <property type="match status" value="1"/>
</dbReference>
<evidence type="ECO:0000256" key="5">
    <source>
        <dbReference type="ARBA" id="ARBA00023242"/>
    </source>
</evidence>
<feature type="region of interest" description="Disordered" evidence="6">
    <location>
        <begin position="148"/>
        <end position="174"/>
    </location>
</feature>
<dbReference type="SMART" id="SM00066">
    <property type="entry name" value="GAL4"/>
    <property type="match status" value="1"/>
</dbReference>
<dbReference type="SUPFAM" id="SSF57701">
    <property type="entry name" value="Zn2/Cys6 DNA-binding domain"/>
    <property type="match status" value="1"/>
</dbReference>
<dbReference type="EMBL" id="JRHA01000005">
    <property type="protein sequence ID" value="PQK15144.1"/>
    <property type="molecule type" value="Genomic_DNA"/>
</dbReference>
<proteinExistence type="predicted"/>
<dbReference type="PANTHER" id="PTHR31845">
    <property type="entry name" value="FINGER DOMAIN PROTEIN, PUTATIVE-RELATED"/>
    <property type="match status" value="1"/>
</dbReference>
<keyword evidence="2" id="KW-0805">Transcription regulation</keyword>
<dbReference type="AlphaFoldDB" id="A0A2S7YGM0"/>
<feature type="region of interest" description="Disordered" evidence="6">
    <location>
        <begin position="56"/>
        <end position="84"/>
    </location>
</feature>
<dbReference type="Proteomes" id="UP000237441">
    <property type="component" value="Unassembled WGS sequence"/>
</dbReference>
<accession>A0A2S7YGM0</accession>
<feature type="compositionally biased region" description="Low complexity" evidence="6">
    <location>
        <begin position="605"/>
        <end position="623"/>
    </location>
</feature>
<dbReference type="PROSITE" id="PS00463">
    <property type="entry name" value="ZN2_CY6_FUNGAL_1"/>
    <property type="match status" value="1"/>
</dbReference>